<keyword evidence="8" id="KW-1185">Reference proteome</keyword>
<dbReference type="SUPFAM" id="SSF52540">
    <property type="entry name" value="P-loop containing nucleoside triphosphate hydrolases"/>
    <property type="match status" value="1"/>
</dbReference>
<dbReference type="Pfam" id="PF00664">
    <property type="entry name" value="ABC_membrane"/>
    <property type="match status" value="1"/>
</dbReference>
<comment type="subcellular location">
    <subcellularLocation>
        <location evidence="1">Membrane</location>
        <topology evidence="1">Multi-pass membrane protein</topology>
    </subcellularLocation>
</comment>
<evidence type="ECO:0000313" key="8">
    <source>
        <dbReference type="Proteomes" id="UP000039865"/>
    </source>
</evidence>
<evidence type="ECO:0000256" key="3">
    <source>
        <dbReference type="ARBA" id="ARBA00022989"/>
    </source>
</evidence>
<evidence type="ECO:0000256" key="4">
    <source>
        <dbReference type="ARBA" id="ARBA00023136"/>
    </source>
</evidence>
<dbReference type="PANTHER" id="PTHR43394">
    <property type="entry name" value="ATP-DEPENDENT PERMEASE MDL1, MITOCHONDRIAL"/>
    <property type="match status" value="1"/>
</dbReference>
<dbReference type="InParanoid" id="A0A078AZT9"/>
<dbReference type="InterPro" id="IPR027417">
    <property type="entry name" value="P-loop_NTPase"/>
</dbReference>
<dbReference type="PANTHER" id="PTHR43394:SF1">
    <property type="entry name" value="ATP-BINDING CASSETTE SUB-FAMILY B MEMBER 10, MITOCHONDRIAL"/>
    <property type="match status" value="1"/>
</dbReference>
<evidence type="ECO:0000256" key="2">
    <source>
        <dbReference type="ARBA" id="ARBA00022692"/>
    </source>
</evidence>
<keyword evidence="3 5" id="KW-1133">Transmembrane helix</keyword>
<dbReference type="GO" id="GO:0016020">
    <property type="term" value="C:membrane"/>
    <property type="evidence" value="ECO:0007669"/>
    <property type="project" value="UniProtKB-SubCell"/>
</dbReference>
<evidence type="ECO:0000256" key="1">
    <source>
        <dbReference type="ARBA" id="ARBA00004141"/>
    </source>
</evidence>
<sequence length="274" mass="30454">MALICLTVFPLAIVIIIIIGGQVKKSTNVSTEKSKMVGGKIEESLQSIKTISSFAQEDSEIIDFKIKAGDAKASAIKSEYFTAAFIGILKLAIYGSYGFNFWMATLYLDQGKYNPSTGRPYTSSELISILFIILNCTSTAFQMIPNISAVFKAIQSGEEIFQIINRQPQIKNGKNSFAKLQNFDQIEFVNVSFKYPNAKENILEQINFEIKSNTTTAIVGASGSGKSTIIQLIERFYDPQQGSIKFGQVDLQDITLESLRESIGYVQQQRCQLR</sequence>
<name>A0A078AZT9_STYLE</name>
<dbReference type="GO" id="GO:0005524">
    <property type="term" value="F:ATP binding"/>
    <property type="evidence" value="ECO:0007669"/>
    <property type="project" value="InterPro"/>
</dbReference>
<proteinExistence type="predicted"/>
<protein>
    <submittedName>
        <fullName evidence="7">Abc transporter</fullName>
    </submittedName>
</protein>
<dbReference type="InterPro" id="IPR011527">
    <property type="entry name" value="ABC1_TM_dom"/>
</dbReference>
<keyword evidence="4 5" id="KW-0472">Membrane</keyword>
<dbReference type="GO" id="GO:0016887">
    <property type="term" value="F:ATP hydrolysis activity"/>
    <property type="evidence" value="ECO:0007669"/>
    <property type="project" value="InterPro"/>
</dbReference>
<evidence type="ECO:0000256" key="5">
    <source>
        <dbReference type="SAM" id="Phobius"/>
    </source>
</evidence>
<accession>A0A078AZT9</accession>
<dbReference type="OrthoDB" id="6500128at2759"/>
<dbReference type="Gene3D" id="1.20.1560.10">
    <property type="entry name" value="ABC transporter type 1, transmembrane domain"/>
    <property type="match status" value="1"/>
</dbReference>
<dbReference type="Pfam" id="PF00005">
    <property type="entry name" value="ABC_tran"/>
    <property type="match status" value="1"/>
</dbReference>
<dbReference type="PROSITE" id="PS50929">
    <property type="entry name" value="ABC_TM1F"/>
    <property type="match status" value="1"/>
</dbReference>
<organism evidence="7 8">
    <name type="scientific">Stylonychia lemnae</name>
    <name type="common">Ciliate</name>
    <dbReference type="NCBI Taxonomy" id="5949"/>
    <lineage>
        <taxon>Eukaryota</taxon>
        <taxon>Sar</taxon>
        <taxon>Alveolata</taxon>
        <taxon>Ciliophora</taxon>
        <taxon>Intramacronucleata</taxon>
        <taxon>Spirotrichea</taxon>
        <taxon>Stichotrichia</taxon>
        <taxon>Sporadotrichida</taxon>
        <taxon>Oxytrichidae</taxon>
        <taxon>Stylonychinae</taxon>
        <taxon>Stylonychia</taxon>
    </lineage>
</organism>
<dbReference type="InterPro" id="IPR003439">
    <property type="entry name" value="ABC_transporter-like_ATP-bd"/>
</dbReference>
<dbReference type="SUPFAM" id="SSF90123">
    <property type="entry name" value="ABC transporter transmembrane region"/>
    <property type="match status" value="1"/>
</dbReference>
<feature type="transmembrane region" description="Helical" evidence="5">
    <location>
        <begin position="80"/>
        <end position="106"/>
    </location>
</feature>
<evidence type="ECO:0000259" key="6">
    <source>
        <dbReference type="PROSITE" id="PS50929"/>
    </source>
</evidence>
<evidence type="ECO:0000313" key="7">
    <source>
        <dbReference type="EMBL" id="CDW87925.1"/>
    </source>
</evidence>
<keyword evidence="2 5" id="KW-0812">Transmembrane</keyword>
<dbReference type="OMA" id="NFWMATL"/>
<dbReference type="AlphaFoldDB" id="A0A078AZT9"/>
<feature type="transmembrane region" description="Helical" evidence="5">
    <location>
        <begin position="6"/>
        <end position="23"/>
    </location>
</feature>
<dbReference type="EMBL" id="CCKQ01016062">
    <property type="protein sequence ID" value="CDW87925.1"/>
    <property type="molecule type" value="Genomic_DNA"/>
</dbReference>
<dbReference type="GO" id="GO:0015421">
    <property type="term" value="F:ABC-type oligopeptide transporter activity"/>
    <property type="evidence" value="ECO:0007669"/>
    <property type="project" value="TreeGrafter"/>
</dbReference>
<feature type="domain" description="ABC transmembrane type-1" evidence="6">
    <location>
        <begin position="1"/>
        <end position="152"/>
    </location>
</feature>
<dbReference type="InterPro" id="IPR036640">
    <property type="entry name" value="ABC1_TM_sf"/>
</dbReference>
<dbReference type="Proteomes" id="UP000039865">
    <property type="component" value="Unassembled WGS sequence"/>
</dbReference>
<dbReference type="Gene3D" id="3.40.50.300">
    <property type="entry name" value="P-loop containing nucleotide triphosphate hydrolases"/>
    <property type="match status" value="1"/>
</dbReference>
<feature type="transmembrane region" description="Helical" evidence="5">
    <location>
        <begin position="126"/>
        <end position="144"/>
    </location>
</feature>
<gene>
    <name evidence="7" type="primary">Contig16479.g17543</name>
    <name evidence="7" type="ORF">STYLEM_17040</name>
</gene>
<reference evidence="7 8" key="1">
    <citation type="submission" date="2014-06" db="EMBL/GenBank/DDBJ databases">
        <authorList>
            <person name="Swart Estienne"/>
        </authorList>
    </citation>
    <scope>NUCLEOTIDE SEQUENCE [LARGE SCALE GENOMIC DNA]</scope>
    <source>
        <strain evidence="7 8">130c</strain>
    </source>
</reference>
<dbReference type="InterPro" id="IPR039421">
    <property type="entry name" value="Type_1_exporter"/>
</dbReference>